<sequence length="219" mass="24643">MINHYDVSSSFTSQFLPWANSLALWAYSPEGDQTGILSRDLEVYWKKLNRGGLKNLKSLNLSHNKFIGRIPLSFGGLQSLESLDLSHNNLFGEIPCTLANFFELSDLDLSNNKLKGHIPSGPQMDRINDPNSYANNSGLCGMQIKVSCEKVPSKPNLKEENPKNSKSWEIWFSWEMAVIGYPSGFLSTILAMYVIGYFNVAPQPSKRRRNLVRHGLFGI</sequence>
<reference evidence="10 11" key="1">
    <citation type="journal article" date="2020" name="Mol. Plant">
        <title>The Chromosome-Based Rubber Tree Genome Provides New Insights into Spurge Genome Evolution and Rubber Biosynthesis.</title>
        <authorList>
            <person name="Liu J."/>
            <person name="Shi C."/>
            <person name="Shi C.C."/>
            <person name="Li W."/>
            <person name="Zhang Q.J."/>
            <person name="Zhang Y."/>
            <person name="Li K."/>
            <person name="Lu H.F."/>
            <person name="Shi C."/>
            <person name="Zhu S.T."/>
            <person name="Xiao Z.Y."/>
            <person name="Nan H."/>
            <person name="Yue Y."/>
            <person name="Zhu X.G."/>
            <person name="Wu Y."/>
            <person name="Hong X.N."/>
            <person name="Fan G.Y."/>
            <person name="Tong Y."/>
            <person name="Zhang D."/>
            <person name="Mao C.L."/>
            <person name="Liu Y.L."/>
            <person name="Hao S.J."/>
            <person name="Liu W.Q."/>
            <person name="Lv M.Q."/>
            <person name="Zhang H.B."/>
            <person name="Liu Y."/>
            <person name="Hu-Tang G.R."/>
            <person name="Wang J.P."/>
            <person name="Wang J.H."/>
            <person name="Sun Y.H."/>
            <person name="Ni S.B."/>
            <person name="Chen W.B."/>
            <person name="Zhang X.C."/>
            <person name="Jiao Y.N."/>
            <person name="Eichler E.E."/>
            <person name="Li G.H."/>
            <person name="Liu X."/>
            <person name="Gao L.Z."/>
        </authorList>
    </citation>
    <scope>NUCLEOTIDE SEQUENCE [LARGE SCALE GENOMIC DNA]</scope>
    <source>
        <strain evidence="11">cv. GT1</strain>
        <tissue evidence="10">Leaf</tissue>
    </source>
</reference>
<dbReference type="Gene3D" id="3.80.10.10">
    <property type="entry name" value="Ribonuclease Inhibitor"/>
    <property type="match status" value="1"/>
</dbReference>
<comment type="subcellular location">
    <subcellularLocation>
        <location evidence="1">Membrane</location>
        <topology evidence="1">Single-pass membrane protein</topology>
    </subcellularLocation>
</comment>
<dbReference type="Proteomes" id="UP000467840">
    <property type="component" value="Chromosome 7"/>
</dbReference>
<dbReference type="Pfam" id="PF13855">
    <property type="entry name" value="LRR_8"/>
    <property type="match status" value="1"/>
</dbReference>
<evidence type="ECO:0000313" key="11">
    <source>
        <dbReference type="Proteomes" id="UP000467840"/>
    </source>
</evidence>
<keyword evidence="8 9" id="KW-0472">Membrane</keyword>
<evidence type="ECO:0000256" key="4">
    <source>
        <dbReference type="ARBA" id="ARBA00022692"/>
    </source>
</evidence>
<proteinExistence type="predicted"/>
<name>A0A6A6L719_HEVBR</name>
<dbReference type="InterPro" id="IPR001611">
    <property type="entry name" value="Leu-rich_rpt"/>
</dbReference>
<dbReference type="AlphaFoldDB" id="A0A6A6L719"/>
<comment type="caution">
    <text evidence="10">The sequence shown here is derived from an EMBL/GenBank/DDBJ whole genome shotgun (WGS) entry which is preliminary data.</text>
</comment>
<keyword evidence="5" id="KW-0732">Signal</keyword>
<keyword evidence="3" id="KW-0433">Leucine-rich repeat</keyword>
<keyword evidence="11" id="KW-1185">Reference proteome</keyword>
<dbReference type="EMBL" id="JAAGAX010000013">
    <property type="protein sequence ID" value="KAF2295893.1"/>
    <property type="molecule type" value="Genomic_DNA"/>
</dbReference>
<evidence type="ECO:0000256" key="7">
    <source>
        <dbReference type="ARBA" id="ARBA00022989"/>
    </source>
</evidence>
<feature type="transmembrane region" description="Helical" evidence="9">
    <location>
        <begin position="171"/>
        <end position="200"/>
    </location>
</feature>
<dbReference type="SUPFAM" id="SSF52058">
    <property type="entry name" value="L domain-like"/>
    <property type="match status" value="1"/>
</dbReference>
<evidence type="ECO:0000256" key="8">
    <source>
        <dbReference type="ARBA" id="ARBA00023136"/>
    </source>
</evidence>
<protein>
    <submittedName>
        <fullName evidence="10">Uncharacterized protein</fullName>
    </submittedName>
</protein>
<keyword evidence="6" id="KW-0677">Repeat</keyword>
<evidence type="ECO:0000256" key="2">
    <source>
        <dbReference type="ARBA" id="ARBA00022553"/>
    </source>
</evidence>
<evidence type="ECO:0000256" key="5">
    <source>
        <dbReference type="ARBA" id="ARBA00022729"/>
    </source>
</evidence>
<evidence type="ECO:0000256" key="6">
    <source>
        <dbReference type="ARBA" id="ARBA00022737"/>
    </source>
</evidence>
<keyword evidence="7 9" id="KW-1133">Transmembrane helix</keyword>
<keyword evidence="4 9" id="KW-0812">Transmembrane</keyword>
<dbReference type="GO" id="GO:0016020">
    <property type="term" value="C:membrane"/>
    <property type="evidence" value="ECO:0007669"/>
    <property type="project" value="UniProtKB-SubCell"/>
</dbReference>
<dbReference type="PANTHER" id="PTHR48065:SF56">
    <property type="entry name" value="RECEPTOR-LIKE PROTEIN 46"/>
    <property type="match status" value="1"/>
</dbReference>
<dbReference type="FunFam" id="3.80.10.10:FF:000722">
    <property type="entry name" value="Leucine-rich repeat receptor-like protein kinase"/>
    <property type="match status" value="1"/>
</dbReference>
<dbReference type="InterPro" id="IPR032675">
    <property type="entry name" value="LRR_dom_sf"/>
</dbReference>
<dbReference type="PRINTS" id="PR00019">
    <property type="entry name" value="LEURICHRPT"/>
</dbReference>
<gene>
    <name evidence="10" type="ORF">GH714_034961</name>
</gene>
<evidence type="ECO:0000256" key="3">
    <source>
        <dbReference type="ARBA" id="ARBA00022614"/>
    </source>
</evidence>
<evidence type="ECO:0000256" key="1">
    <source>
        <dbReference type="ARBA" id="ARBA00004167"/>
    </source>
</evidence>
<accession>A0A6A6L719</accession>
<evidence type="ECO:0000313" key="10">
    <source>
        <dbReference type="EMBL" id="KAF2295893.1"/>
    </source>
</evidence>
<evidence type="ECO:0000256" key="9">
    <source>
        <dbReference type="SAM" id="Phobius"/>
    </source>
</evidence>
<dbReference type="PANTHER" id="PTHR48065">
    <property type="entry name" value="OS10G0469600 PROTEIN"/>
    <property type="match status" value="1"/>
</dbReference>
<organism evidence="10 11">
    <name type="scientific">Hevea brasiliensis</name>
    <name type="common">Para rubber tree</name>
    <name type="synonym">Siphonia brasiliensis</name>
    <dbReference type="NCBI Taxonomy" id="3981"/>
    <lineage>
        <taxon>Eukaryota</taxon>
        <taxon>Viridiplantae</taxon>
        <taxon>Streptophyta</taxon>
        <taxon>Embryophyta</taxon>
        <taxon>Tracheophyta</taxon>
        <taxon>Spermatophyta</taxon>
        <taxon>Magnoliopsida</taxon>
        <taxon>eudicotyledons</taxon>
        <taxon>Gunneridae</taxon>
        <taxon>Pentapetalae</taxon>
        <taxon>rosids</taxon>
        <taxon>fabids</taxon>
        <taxon>Malpighiales</taxon>
        <taxon>Euphorbiaceae</taxon>
        <taxon>Crotonoideae</taxon>
        <taxon>Micrandreae</taxon>
        <taxon>Hevea</taxon>
    </lineage>
</organism>
<keyword evidence="2" id="KW-0597">Phosphoprotein</keyword>
<dbReference type="Pfam" id="PF00560">
    <property type="entry name" value="LRR_1"/>
    <property type="match status" value="1"/>
</dbReference>